<keyword evidence="1 3" id="KW-0378">Hydrolase</keyword>
<proteinExistence type="predicted"/>
<dbReference type="AlphaFoldDB" id="A0A2N3Y6U2"/>
<dbReference type="InterPro" id="IPR036380">
    <property type="entry name" value="Isochorismatase-like_sf"/>
</dbReference>
<evidence type="ECO:0000313" key="4">
    <source>
        <dbReference type="Proteomes" id="UP000233786"/>
    </source>
</evidence>
<dbReference type="RefSeq" id="WP_029535734.1">
    <property type="nucleotide sequence ID" value="NZ_CP061007.1"/>
</dbReference>
<protein>
    <submittedName>
        <fullName evidence="3">Isochorismate hydrolase</fullName>
    </submittedName>
</protein>
<organism evidence="3 4">
    <name type="scientific">Saccharopolyspora spinosa</name>
    <dbReference type="NCBI Taxonomy" id="60894"/>
    <lineage>
        <taxon>Bacteria</taxon>
        <taxon>Bacillati</taxon>
        <taxon>Actinomycetota</taxon>
        <taxon>Actinomycetes</taxon>
        <taxon>Pseudonocardiales</taxon>
        <taxon>Pseudonocardiaceae</taxon>
        <taxon>Saccharopolyspora</taxon>
    </lineage>
</organism>
<evidence type="ECO:0000313" key="3">
    <source>
        <dbReference type="EMBL" id="PKW18654.1"/>
    </source>
</evidence>
<feature type="domain" description="Isochorismatase-like" evidence="2">
    <location>
        <begin position="32"/>
        <end position="204"/>
    </location>
</feature>
<dbReference type="PANTHER" id="PTHR43540:SF3">
    <property type="entry name" value="ENTEROBACTIN SYNTHASE COMPONENT B"/>
    <property type="match status" value="1"/>
</dbReference>
<dbReference type="Gene3D" id="3.40.50.850">
    <property type="entry name" value="Isochorismatase-like"/>
    <property type="match status" value="1"/>
</dbReference>
<evidence type="ECO:0000256" key="1">
    <source>
        <dbReference type="ARBA" id="ARBA00022801"/>
    </source>
</evidence>
<dbReference type="PIRSF" id="PIRSF001111">
    <property type="entry name" value="Isochorismatase"/>
    <property type="match status" value="1"/>
</dbReference>
<accession>A0A2N3Y6U2</accession>
<name>A0A2N3Y6U2_SACSN</name>
<dbReference type="PRINTS" id="PR01398">
    <property type="entry name" value="ISCHRISMTASE"/>
</dbReference>
<dbReference type="InterPro" id="IPR016291">
    <property type="entry name" value="Isochorismatase"/>
</dbReference>
<evidence type="ECO:0000259" key="2">
    <source>
        <dbReference type="Pfam" id="PF00857"/>
    </source>
</evidence>
<dbReference type="GO" id="GO:0008908">
    <property type="term" value="F:isochorismatase activity"/>
    <property type="evidence" value="ECO:0007669"/>
    <property type="project" value="InterPro"/>
</dbReference>
<reference evidence="3" key="1">
    <citation type="submission" date="2017-12" db="EMBL/GenBank/DDBJ databases">
        <title>Sequencing the genomes of 1000 Actinobacteria strains.</title>
        <authorList>
            <person name="Klenk H.-P."/>
        </authorList>
    </citation>
    <scope>NUCLEOTIDE SEQUENCE [LARGE SCALE GENOMIC DNA]</scope>
    <source>
        <strain evidence="3">DSM 44228</strain>
    </source>
</reference>
<dbReference type="Proteomes" id="UP000233786">
    <property type="component" value="Unassembled WGS sequence"/>
</dbReference>
<comment type="caution">
    <text evidence="3">The sequence shown here is derived from an EMBL/GenBank/DDBJ whole genome shotgun (WGS) entry which is preliminary data.</text>
</comment>
<sequence>MSIPPIGAYPMPTTNDVPRSMVDWNVSQYRAVLLIHDMQNYFLAKFPGDSPTLDLVRNIARLRECCADLGIPVAYTAQPGGMNSKQRGLLKDFWGPGMTVDSADREIVAELAPADHERVFTKWRYSAFHNSGLLDYLRDCGRDQLIVCGVYAHVGCLITACDAFSHDIQPFLVCDAVADFSPEEHRMAVSYAAQRCAAVPTTDQVLAALTSTASVPTG</sequence>
<dbReference type="SUPFAM" id="SSF52499">
    <property type="entry name" value="Isochorismatase-like hydrolases"/>
    <property type="match status" value="1"/>
</dbReference>
<dbReference type="EMBL" id="PJNB01000001">
    <property type="protein sequence ID" value="PKW18654.1"/>
    <property type="molecule type" value="Genomic_DNA"/>
</dbReference>
<dbReference type="InterPro" id="IPR000868">
    <property type="entry name" value="Isochorismatase-like_dom"/>
</dbReference>
<dbReference type="Pfam" id="PF00857">
    <property type="entry name" value="Isochorismatase"/>
    <property type="match status" value="1"/>
</dbReference>
<dbReference type="PANTHER" id="PTHR43540">
    <property type="entry name" value="PEROXYUREIDOACRYLATE/UREIDOACRYLATE AMIDOHYDROLASE-RELATED"/>
    <property type="match status" value="1"/>
</dbReference>
<dbReference type="InterPro" id="IPR050272">
    <property type="entry name" value="Isochorismatase-like_hydrls"/>
</dbReference>
<dbReference type="STRING" id="994479.GCA_000194155_05230"/>
<keyword evidence="4" id="KW-1185">Reference proteome</keyword>
<gene>
    <name evidence="3" type="ORF">A8926_6765</name>
</gene>